<gene>
    <name evidence="2" type="ORF">C8035_v010151</name>
</gene>
<dbReference type="EMBL" id="QAPG01000047">
    <property type="protein sequence ID" value="TDZ34974.1"/>
    <property type="molecule type" value="Genomic_DNA"/>
</dbReference>
<keyword evidence="1" id="KW-1133">Transmembrane helix</keyword>
<name>A0A4R8QFW7_9PEZI</name>
<keyword evidence="3" id="KW-1185">Reference proteome</keyword>
<organism evidence="2 3">
    <name type="scientific">Colletotrichum spinosum</name>
    <dbReference type="NCBI Taxonomy" id="1347390"/>
    <lineage>
        <taxon>Eukaryota</taxon>
        <taxon>Fungi</taxon>
        <taxon>Dikarya</taxon>
        <taxon>Ascomycota</taxon>
        <taxon>Pezizomycotina</taxon>
        <taxon>Sordariomycetes</taxon>
        <taxon>Hypocreomycetidae</taxon>
        <taxon>Glomerellales</taxon>
        <taxon>Glomerellaceae</taxon>
        <taxon>Colletotrichum</taxon>
        <taxon>Colletotrichum orbiculare species complex</taxon>
    </lineage>
</organism>
<evidence type="ECO:0008006" key="4">
    <source>
        <dbReference type="Google" id="ProtNLM"/>
    </source>
</evidence>
<reference evidence="2 3" key="1">
    <citation type="submission" date="2018-11" db="EMBL/GenBank/DDBJ databases">
        <title>Genome sequence and assembly of Colletotrichum spinosum.</title>
        <authorList>
            <person name="Gan P."/>
            <person name="Shirasu K."/>
        </authorList>
    </citation>
    <scope>NUCLEOTIDE SEQUENCE [LARGE SCALE GENOMIC DNA]</scope>
    <source>
        <strain evidence="2 3">CBS 515.97</strain>
    </source>
</reference>
<dbReference type="AlphaFoldDB" id="A0A4R8QFW7"/>
<proteinExistence type="predicted"/>
<accession>A0A4R8QFW7</accession>
<evidence type="ECO:0000256" key="1">
    <source>
        <dbReference type="SAM" id="Phobius"/>
    </source>
</evidence>
<sequence>MAELSFLRHLTGFKVRWQGPFRVRNSEKILLFPYHQQGLHRGRLFWRLFGSQPGGSPRRTRWHHDRLRHFSNFSVCVCCEALFTCDDTTSLERMRCGFPSRTSFDFFPETWATRALGAGCGRYSNSSCRRAGTREVRRRGSGPLFLGLSALGCLSFVLWLVRLWQLKYGQFGKTQQCMCCESEQGTKGSEARRCYEEMTLKTSPEATASTHPPIENVHLTRQAKPYCRSGARPLERCPRRCSPSGFLPGT</sequence>
<keyword evidence="1" id="KW-0812">Transmembrane</keyword>
<feature type="transmembrane region" description="Helical" evidence="1">
    <location>
        <begin position="144"/>
        <end position="164"/>
    </location>
</feature>
<dbReference type="Proteomes" id="UP000295083">
    <property type="component" value="Unassembled WGS sequence"/>
</dbReference>
<keyword evidence="1" id="KW-0472">Membrane</keyword>
<evidence type="ECO:0000313" key="3">
    <source>
        <dbReference type="Proteomes" id="UP000295083"/>
    </source>
</evidence>
<comment type="caution">
    <text evidence="2">The sequence shown here is derived from an EMBL/GenBank/DDBJ whole genome shotgun (WGS) entry which is preliminary data.</text>
</comment>
<evidence type="ECO:0000313" key="2">
    <source>
        <dbReference type="EMBL" id="TDZ34974.1"/>
    </source>
</evidence>
<protein>
    <recommendedName>
        <fullName evidence="4">Transmembrane protein</fullName>
    </recommendedName>
</protein>